<feature type="compositionally biased region" description="Basic and acidic residues" evidence="11">
    <location>
        <begin position="98"/>
        <end position="110"/>
    </location>
</feature>
<comment type="similarity">
    <text evidence="2">Belongs to the TamA family.</text>
</comment>
<keyword evidence="7" id="KW-0472">Membrane</keyword>
<evidence type="ECO:0000256" key="5">
    <source>
        <dbReference type="ARBA" id="ARBA00022692"/>
    </source>
</evidence>
<evidence type="ECO:0000256" key="11">
    <source>
        <dbReference type="SAM" id="MobiDB-lite"/>
    </source>
</evidence>
<evidence type="ECO:0000259" key="13">
    <source>
        <dbReference type="Pfam" id="PF01103"/>
    </source>
</evidence>
<dbReference type="RefSeq" id="WP_344704703.1">
    <property type="nucleotide sequence ID" value="NZ_BAAAZT010000075.1"/>
</dbReference>
<feature type="domain" description="TamA POTRA" evidence="14">
    <location>
        <begin position="34"/>
        <end position="93"/>
    </location>
</feature>
<accession>A0ABP7LWD5</accession>
<dbReference type="Proteomes" id="UP001500133">
    <property type="component" value="Unassembled WGS sequence"/>
</dbReference>
<feature type="domain" description="Bacterial surface antigen (D15)" evidence="13">
    <location>
        <begin position="335"/>
        <end position="640"/>
    </location>
</feature>
<evidence type="ECO:0000256" key="8">
    <source>
        <dbReference type="ARBA" id="ARBA00023237"/>
    </source>
</evidence>
<evidence type="ECO:0000259" key="14">
    <source>
        <dbReference type="Pfam" id="PF17243"/>
    </source>
</evidence>
<keyword evidence="6 12" id="KW-0732">Signal</keyword>
<dbReference type="Pfam" id="PF01103">
    <property type="entry name" value="Omp85"/>
    <property type="match status" value="1"/>
</dbReference>
<evidence type="ECO:0000256" key="7">
    <source>
        <dbReference type="ARBA" id="ARBA00023136"/>
    </source>
</evidence>
<dbReference type="Gene3D" id="3.10.20.310">
    <property type="entry name" value="membrane protein fhac"/>
    <property type="match status" value="3"/>
</dbReference>
<evidence type="ECO:0000256" key="10">
    <source>
        <dbReference type="ARBA" id="ARBA00093548"/>
    </source>
</evidence>
<evidence type="ECO:0000256" key="2">
    <source>
        <dbReference type="ARBA" id="ARBA00010248"/>
    </source>
</evidence>
<evidence type="ECO:0000256" key="4">
    <source>
        <dbReference type="ARBA" id="ARBA00022452"/>
    </source>
</evidence>
<evidence type="ECO:0000313" key="16">
    <source>
        <dbReference type="Proteomes" id="UP001500133"/>
    </source>
</evidence>
<feature type="region of interest" description="Disordered" evidence="11">
    <location>
        <begin position="88"/>
        <end position="115"/>
    </location>
</feature>
<reference evidence="16" key="1">
    <citation type="journal article" date="2019" name="Int. J. Syst. Evol. Microbiol.">
        <title>The Global Catalogue of Microorganisms (GCM) 10K type strain sequencing project: providing services to taxonomists for standard genome sequencing and annotation.</title>
        <authorList>
            <consortium name="The Broad Institute Genomics Platform"/>
            <consortium name="The Broad Institute Genome Sequencing Center for Infectious Disease"/>
            <person name="Wu L."/>
            <person name="Ma J."/>
        </authorList>
    </citation>
    <scope>NUCLEOTIDE SEQUENCE [LARGE SCALE GENOMIC DNA]</scope>
    <source>
        <strain evidence="16">JCM 16914</strain>
    </source>
</reference>
<dbReference type="InterPro" id="IPR035243">
    <property type="entry name" value="TamA_POTRA_Dom_1"/>
</dbReference>
<keyword evidence="4" id="KW-1134">Transmembrane beta strand</keyword>
<dbReference type="PANTHER" id="PTHR12815">
    <property type="entry name" value="SORTING AND ASSEMBLY MACHINERY SAMM50 PROTEIN FAMILY MEMBER"/>
    <property type="match status" value="1"/>
</dbReference>
<gene>
    <name evidence="15" type="ORF">GCM10022228_19070</name>
</gene>
<evidence type="ECO:0000256" key="6">
    <source>
        <dbReference type="ARBA" id="ARBA00022729"/>
    </source>
</evidence>
<dbReference type="Pfam" id="PF17243">
    <property type="entry name" value="POTRA_TamA_1"/>
    <property type="match status" value="1"/>
</dbReference>
<evidence type="ECO:0000256" key="3">
    <source>
        <dbReference type="ARBA" id="ARBA00015419"/>
    </source>
</evidence>
<dbReference type="EMBL" id="BAAAZT010000075">
    <property type="protein sequence ID" value="GAA3908702.1"/>
    <property type="molecule type" value="Genomic_DNA"/>
</dbReference>
<comment type="caution">
    <text evidence="15">The sequence shown here is derived from an EMBL/GenBank/DDBJ whole genome shotgun (WGS) entry which is preliminary data.</text>
</comment>
<organism evidence="15 16">
    <name type="scientific">Halomonas cibimaris</name>
    <dbReference type="NCBI Taxonomy" id="657012"/>
    <lineage>
        <taxon>Bacteria</taxon>
        <taxon>Pseudomonadati</taxon>
        <taxon>Pseudomonadota</taxon>
        <taxon>Gammaproteobacteria</taxon>
        <taxon>Oceanospirillales</taxon>
        <taxon>Halomonadaceae</taxon>
        <taxon>Halomonas</taxon>
    </lineage>
</organism>
<keyword evidence="8" id="KW-0998">Cell outer membrane</keyword>
<keyword evidence="5" id="KW-0812">Transmembrane</keyword>
<evidence type="ECO:0000256" key="9">
    <source>
        <dbReference type="ARBA" id="ARBA00033063"/>
    </source>
</evidence>
<evidence type="ECO:0000256" key="1">
    <source>
        <dbReference type="ARBA" id="ARBA00004442"/>
    </source>
</evidence>
<name>A0ABP7LWD5_9GAMM</name>
<dbReference type="InterPro" id="IPR039910">
    <property type="entry name" value="D15-like"/>
</dbReference>
<proteinExistence type="inferred from homology"/>
<evidence type="ECO:0000313" key="15">
    <source>
        <dbReference type="EMBL" id="GAA3908702.1"/>
    </source>
</evidence>
<comment type="subcellular location">
    <subcellularLocation>
        <location evidence="1">Cell outer membrane</location>
    </subcellularLocation>
</comment>
<keyword evidence="16" id="KW-1185">Reference proteome</keyword>
<dbReference type="Gene3D" id="2.40.160.50">
    <property type="entry name" value="membrane protein fhac: a member of the omp85/tpsb transporter family"/>
    <property type="match status" value="1"/>
</dbReference>
<feature type="signal peptide" evidence="12">
    <location>
        <begin position="1"/>
        <end position="30"/>
    </location>
</feature>
<evidence type="ECO:0000256" key="12">
    <source>
        <dbReference type="SAM" id="SignalP"/>
    </source>
</evidence>
<comment type="subunit">
    <text evidence="10">Interacts with TamB to form the translocation and assembly module (TAM).</text>
</comment>
<dbReference type="InterPro" id="IPR000184">
    <property type="entry name" value="Bac_surfAg_D15"/>
</dbReference>
<feature type="chain" id="PRO_5046062016" description="Translocation and assembly module subunit TamA" evidence="12">
    <location>
        <begin position="31"/>
        <end position="640"/>
    </location>
</feature>
<sequence>MEPPPHRHNAGRIARYAALPLLCVAPLAFALDTAIDGVEGEVKANIEAYLQNIEATEYTPERLASEIKRRSGEAMRVYGYYEPDISVTVDTKGTPAQPKDRPGQQDDKKPGGKKSVRIKVAPGEQVRIETLAIHLEGDARNDPPFRRAVEAFPLAQGDPLRHAPWDTLSSRLSAKALERGYFDWRFAQQRMEVRPYRQSARLYLDFDSGPRYRFGEVVISGSHIQPDRLEAIRTFAPGEPYLARSIAEYNQRLAETGWFGSVTVRPRLDSAQELAITPASQGQSWWHQATGSTAAKTQQLARSALGSAMQLHRRRNTRLPIDAVVTPAKRHQFEAGVGYATDVGPRLRFSWDQPWINRYGHSLNHDLYLSGPEQRFSGVYEVPLANPLRDSYRLQYGIKNRDDGDTNSLEGTVELARRWQFDNDWVQSVYLRTTYEDFTQGGESEKVLIYYPGIQWTRTRTREQRFPVWGDRQQLSLEYSDTAWGSDAQFFRLTGDTQWIRTLGEKNRFVGGLGVGAIETDDFAMIPPSLRFFAGGDNSVRGYSYESLAPRNDKGKLRGGQQMVTASAEYQRNVTGNWWGAAFVDTGDAFDSWAPDDLKTGAGLGVRWVSPVGPVRFDVAHPFDDDDDSWRIHFSIGPEF</sequence>
<dbReference type="PANTHER" id="PTHR12815:SF47">
    <property type="entry name" value="TRANSLOCATION AND ASSEMBLY MODULE SUBUNIT TAMA"/>
    <property type="match status" value="1"/>
</dbReference>
<protein>
    <recommendedName>
        <fullName evidence="3">Translocation and assembly module subunit TamA</fullName>
    </recommendedName>
    <alternativeName>
        <fullName evidence="9">Autotransporter assembly factor TamA</fullName>
    </alternativeName>
</protein>